<organism evidence="2">
    <name type="scientific">bioreactor metagenome</name>
    <dbReference type="NCBI Taxonomy" id="1076179"/>
    <lineage>
        <taxon>unclassified sequences</taxon>
        <taxon>metagenomes</taxon>
        <taxon>ecological metagenomes</taxon>
    </lineage>
</organism>
<evidence type="ECO:0008006" key="3">
    <source>
        <dbReference type="Google" id="ProtNLM"/>
    </source>
</evidence>
<comment type="caution">
    <text evidence="2">The sequence shown here is derived from an EMBL/GenBank/DDBJ whole genome shotgun (WGS) entry which is preliminary data.</text>
</comment>
<reference evidence="2" key="1">
    <citation type="submission" date="2019-08" db="EMBL/GenBank/DDBJ databases">
        <authorList>
            <person name="Kucharzyk K."/>
            <person name="Murdoch R.W."/>
            <person name="Higgins S."/>
            <person name="Loffler F."/>
        </authorList>
    </citation>
    <scope>NUCLEOTIDE SEQUENCE</scope>
</reference>
<accession>A0A644X7A7</accession>
<proteinExistence type="predicted"/>
<keyword evidence="1" id="KW-0175">Coiled coil</keyword>
<dbReference type="EMBL" id="VSSQ01001865">
    <property type="protein sequence ID" value="MPM11691.1"/>
    <property type="molecule type" value="Genomic_DNA"/>
</dbReference>
<protein>
    <recommendedName>
        <fullName evidence="3">Chromosome partition protein Smc</fullName>
    </recommendedName>
</protein>
<name>A0A644X7A7_9ZZZZ</name>
<evidence type="ECO:0000313" key="2">
    <source>
        <dbReference type="EMBL" id="MPM11691.1"/>
    </source>
</evidence>
<feature type="coiled-coil region" evidence="1">
    <location>
        <begin position="162"/>
        <end position="252"/>
    </location>
</feature>
<sequence length="255" mass="30551">MDKKNIKRYLSGISEIELRSMFNDYKSIQNLKVPGFNYKTIKKVPKNILINKLIEYTSDYDSLYIHMQKYYSKIFDYSKYENTSFEENILDKTNLIPLLAYYLLNGDQDTKDMIEKFIEHEKFDKILNENREIDKVHIEEDNVIHTKKENNKKSNEEIDMIILSLNEIIANLKDKNSKLSKEIVENKAVIKDLNRQKKDYKSEIEKLNKALEKLNLQYELEQDKTMKLNNLLKEKEQELNAIILKNKKNEMERHK</sequence>
<evidence type="ECO:0000256" key="1">
    <source>
        <dbReference type="SAM" id="Coils"/>
    </source>
</evidence>
<dbReference type="AlphaFoldDB" id="A0A644X7A7"/>
<gene>
    <name evidence="2" type="ORF">SDC9_58041</name>
</gene>